<dbReference type="NCBIfam" id="TIGR00120">
    <property type="entry name" value="ArgJ"/>
    <property type="match status" value="1"/>
</dbReference>
<evidence type="ECO:0000256" key="5">
    <source>
        <dbReference type="ARBA" id="ARBA00022679"/>
    </source>
</evidence>
<dbReference type="GO" id="GO:0005737">
    <property type="term" value="C:cytoplasm"/>
    <property type="evidence" value="ECO:0007669"/>
    <property type="project" value="UniProtKB-SubCell"/>
</dbReference>
<comment type="subunit">
    <text evidence="2 9">Heterotetramer of two alpha and two beta chains.</text>
</comment>
<dbReference type="PANTHER" id="PTHR23100">
    <property type="entry name" value="ARGININE BIOSYNTHESIS BIFUNCTIONAL PROTEIN ARGJ"/>
    <property type="match status" value="1"/>
</dbReference>
<dbReference type="Proteomes" id="UP000005744">
    <property type="component" value="Unassembled WGS sequence"/>
</dbReference>
<keyword evidence="4 9" id="KW-0028">Amino-acid biosynthesis</keyword>
<gene>
    <name evidence="9" type="primary">argJ</name>
    <name evidence="10" type="ORF">BegalDRAFT_2912</name>
</gene>
<dbReference type="eggNOG" id="COG1364">
    <property type="taxonomic scope" value="Bacteria"/>
</dbReference>
<feature type="site" description="Cleavage; by autolysis" evidence="9">
    <location>
        <begin position="190"/>
        <end position="191"/>
    </location>
</feature>
<dbReference type="InterPro" id="IPR002813">
    <property type="entry name" value="Arg_biosynth_ArgJ"/>
</dbReference>
<dbReference type="UniPathway" id="UPA00068">
    <property type="reaction ID" value="UER00106"/>
</dbReference>
<feature type="binding site" evidence="9">
    <location>
        <position position="154"/>
    </location>
    <ligand>
        <name>substrate</name>
    </ligand>
</feature>
<evidence type="ECO:0000256" key="7">
    <source>
        <dbReference type="ARBA" id="ARBA00023315"/>
    </source>
</evidence>
<comment type="function">
    <text evidence="9">Catalyzes two activities which are involved in the cyclic version of arginine biosynthesis: the synthesis of N-acetylglutamate from glutamate and acetyl-CoA as the acetyl donor, and of ornithine by transacetylation between N(2)-acetylornithine and glutamate.</text>
</comment>
<dbReference type="SUPFAM" id="SSF56266">
    <property type="entry name" value="DmpA/ArgJ-like"/>
    <property type="match status" value="1"/>
</dbReference>
<protein>
    <recommendedName>
        <fullName evidence="9">Arginine biosynthesis bifunctional protein ArgJ</fullName>
    </recommendedName>
    <domain>
        <recommendedName>
            <fullName evidence="9">Glutamate N-acetyltransferase</fullName>
            <ecNumber evidence="9">2.3.1.35</ecNumber>
        </recommendedName>
        <alternativeName>
            <fullName evidence="9">Ornithine acetyltransferase</fullName>
            <shortName evidence="9">OATase</shortName>
        </alternativeName>
        <alternativeName>
            <fullName evidence="9">Ornithine transacetylase</fullName>
        </alternativeName>
    </domain>
    <domain>
        <recommendedName>
            <fullName evidence="9">Amino-acid acetyltransferase</fullName>
            <ecNumber evidence="9">2.3.1.1</ecNumber>
        </recommendedName>
        <alternativeName>
            <fullName evidence="9">N-acetylglutamate synthase</fullName>
            <shortName evidence="9">AGSase</shortName>
        </alternativeName>
    </domain>
    <component>
        <recommendedName>
            <fullName evidence="9">Arginine biosynthesis bifunctional protein ArgJ alpha chain</fullName>
        </recommendedName>
    </component>
    <component>
        <recommendedName>
            <fullName evidence="9">Arginine biosynthesis bifunctional protein ArgJ beta chain</fullName>
        </recommendedName>
    </component>
</protein>
<comment type="catalytic activity">
    <reaction evidence="8 9">
        <text>N(2)-acetyl-L-ornithine + L-glutamate = N-acetyl-L-glutamate + L-ornithine</text>
        <dbReference type="Rhea" id="RHEA:15349"/>
        <dbReference type="ChEBI" id="CHEBI:29985"/>
        <dbReference type="ChEBI" id="CHEBI:44337"/>
        <dbReference type="ChEBI" id="CHEBI:46911"/>
        <dbReference type="ChEBI" id="CHEBI:57805"/>
        <dbReference type="EC" id="2.3.1.35"/>
    </reaction>
</comment>
<dbReference type="PANTHER" id="PTHR23100:SF0">
    <property type="entry name" value="ARGININE BIOSYNTHESIS BIFUNCTIONAL PROTEIN ARGJ, MITOCHONDRIAL"/>
    <property type="match status" value="1"/>
</dbReference>
<evidence type="ECO:0000313" key="10">
    <source>
        <dbReference type="EMBL" id="EIJ43740.1"/>
    </source>
</evidence>
<feature type="binding site" evidence="9">
    <location>
        <position position="406"/>
    </location>
    <ligand>
        <name>substrate</name>
    </ligand>
</feature>
<dbReference type="GO" id="GO:0006526">
    <property type="term" value="P:L-arginine biosynthetic process"/>
    <property type="evidence" value="ECO:0007669"/>
    <property type="project" value="UniProtKB-UniRule"/>
</dbReference>
<dbReference type="RefSeq" id="WP_002691185.1">
    <property type="nucleotide sequence ID" value="NZ_JH600070.1"/>
</dbReference>
<evidence type="ECO:0000256" key="2">
    <source>
        <dbReference type="ARBA" id="ARBA00011475"/>
    </source>
</evidence>
<comment type="pathway">
    <text evidence="9">Amino-acid biosynthesis; L-arginine biosynthesis; N(2)-acetyl-L-ornithine from L-glutamate: step 1/4.</text>
</comment>
<dbReference type="Pfam" id="PF01960">
    <property type="entry name" value="ArgJ"/>
    <property type="match status" value="1"/>
</dbReference>
<keyword evidence="5 9" id="KW-0808">Transferase</keyword>
<keyword evidence="9" id="KW-0963">Cytoplasm</keyword>
<keyword evidence="6 9" id="KW-0068">Autocatalytic cleavage</keyword>
<feature type="binding site" evidence="9">
    <location>
        <position position="180"/>
    </location>
    <ligand>
        <name>substrate</name>
    </ligand>
</feature>
<dbReference type="CDD" id="cd02152">
    <property type="entry name" value="OAT"/>
    <property type="match status" value="1"/>
</dbReference>
<dbReference type="HOGENOM" id="CLU_027172_1_0_6"/>
<feature type="chain" id="PRO_5023236817" description="Arginine biosynthesis bifunctional protein ArgJ beta chain" evidence="9">
    <location>
        <begin position="191"/>
        <end position="406"/>
    </location>
</feature>
<dbReference type="FunFam" id="3.10.20.340:FF:000001">
    <property type="entry name" value="Arginine biosynthesis bifunctional protein ArgJ, chloroplastic"/>
    <property type="match status" value="1"/>
</dbReference>
<dbReference type="GO" id="GO:0004042">
    <property type="term" value="F:L-glutamate N-acetyltransferase activity"/>
    <property type="evidence" value="ECO:0007669"/>
    <property type="project" value="UniProtKB-UniRule"/>
</dbReference>
<dbReference type="FunFam" id="3.60.70.12:FF:000001">
    <property type="entry name" value="Arginine biosynthesis bifunctional protein ArgJ, chloroplastic"/>
    <property type="match status" value="1"/>
</dbReference>
<dbReference type="EC" id="2.3.1.1" evidence="9"/>
<feature type="binding site" evidence="9">
    <location>
        <position position="277"/>
    </location>
    <ligand>
        <name>substrate</name>
    </ligand>
</feature>
<dbReference type="EC" id="2.3.1.35" evidence="9"/>
<dbReference type="InterPro" id="IPR042195">
    <property type="entry name" value="ArgJ_beta_C"/>
</dbReference>
<comment type="pathway">
    <text evidence="9">Amino-acid biosynthesis; L-arginine biosynthesis; L-ornithine and N-acetyl-L-glutamate from L-glutamate and N(2)-acetyl-L-ornithine (cyclic): step 1/1.</text>
</comment>
<dbReference type="STRING" id="395493.BegalDRAFT_2912"/>
<evidence type="ECO:0000256" key="3">
    <source>
        <dbReference type="ARBA" id="ARBA00022571"/>
    </source>
</evidence>
<dbReference type="AlphaFoldDB" id="I3CJE7"/>
<comment type="subcellular location">
    <subcellularLocation>
        <location evidence="9">Cytoplasm</location>
    </subcellularLocation>
</comment>
<evidence type="ECO:0000256" key="1">
    <source>
        <dbReference type="ARBA" id="ARBA00006774"/>
    </source>
</evidence>
<accession>I3CJE7</accession>
<evidence type="ECO:0000256" key="8">
    <source>
        <dbReference type="ARBA" id="ARBA00049439"/>
    </source>
</evidence>
<organism evidence="10 11">
    <name type="scientific">Beggiatoa alba B18LD</name>
    <dbReference type="NCBI Taxonomy" id="395493"/>
    <lineage>
        <taxon>Bacteria</taxon>
        <taxon>Pseudomonadati</taxon>
        <taxon>Pseudomonadota</taxon>
        <taxon>Gammaproteobacteria</taxon>
        <taxon>Thiotrichales</taxon>
        <taxon>Thiotrichaceae</taxon>
        <taxon>Beggiatoa</taxon>
    </lineage>
</organism>
<dbReference type="NCBIfam" id="NF003802">
    <property type="entry name" value="PRK05388.1"/>
    <property type="match status" value="1"/>
</dbReference>
<comment type="similarity">
    <text evidence="1 9">Belongs to the ArgJ family.</text>
</comment>
<evidence type="ECO:0000256" key="6">
    <source>
        <dbReference type="ARBA" id="ARBA00022813"/>
    </source>
</evidence>
<dbReference type="InterPro" id="IPR016117">
    <property type="entry name" value="ArgJ-like_dom_sf"/>
</dbReference>
<evidence type="ECO:0000313" key="11">
    <source>
        <dbReference type="Proteomes" id="UP000005744"/>
    </source>
</evidence>
<reference evidence="10 11" key="1">
    <citation type="submission" date="2011-11" db="EMBL/GenBank/DDBJ databases">
        <title>Improved High-Quality Draft sequence of Beggiatoa alba B18lD.</title>
        <authorList>
            <consortium name="US DOE Joint Genome Institute"/>
            <person name="Lucas S."/>
            <person name="Han J."/>
            <person name="Lapidus A."/>
            <person name="Cheng J.-F."/>
            <person name="Goodwin L."/>
            <person name="Pitluck S."/>
            <person name="Peters L."/>
            <person name="Mikhailova N."/>
            <person name="Held B."/>
            <person name="Detter J.C."/>
            <person name="Han C."/>
            <person name="Tapia R."/>
            <person name="Land M."/>
            <person name="Hauser L."/>
            <person name="Kyrpides N."/>
            <person name="Ivanova N."/>
            <person name="Pagani I."/>
            <person name="Samuel K."/>
            <person name="Teske A."/>
            <person name="Mueller J."/>
            <person name="Woyke T."/>
        </authorList>
    </citation>
    <scope>NUCLEOTIDE SEQUENCE [LARGE SCALE GENOMIC DNA]</scope>
    <source>
        <strain evidence="10 11">B18LD</strain>
    </source>
</reference>
<feature type="site" description="Involved in the stabilization of negative charge on the oxyanion by the formation of the oxyanion hole" evidence="9">
    <location>
        <position position="118"/>
    </location>
</feature>
<feature type="active site" description="Nucleophile" evidence="9">
    <location>
        <position position="191"/>
    </location>
</feature>
<evidence type="ECO:0000256" key="9">
    <source>
        <dbReference type="HAMAP-Rule" id="MF_01106"/>
    </source>
</evidence>
<proteinExistence type="inferred from homology"/>
<feature type="binding site" evidence="9">
    <location>
        <position position="401"/>
    </location>
    <ligand>
        <name>substrate</name>
    </ligand>
</feature>
<keyword evidence="11" id="KW-1185">Reference proteome</keyword>
<comment type="catalytic activity">
    <reaction evidence="9">
        <text>L-glutamate + acetyl-CoA = N-acetyl-L-glutamate + CoA + H(+)</text>
        <dbReference type="Rhea" id="RHEA:24292"/>
        <dbReference type="ChEBI" id="CHEBI:15378"/>
        <dbReference type="ChEBI" id="CHEBI:29985"/>
        <dbReference type="ChEBI" id="CHEBI:44337"/>
        <dbReference type="ChEBI" id="CHEBI:57287"/>
        <dbReference type="ChEBI" id="CHEBI:57288"/>
        <dbReference type="EC" id="2.3.1.1"/>
    </reaction>
</comment>
<dbReference type="EMBL" id="JH600070">
    <property type="protein sequence ID" value="EIJ43740.1"/>
    <property type="molecule type" value="Genomic_DNA"/>
</dbReference>
<dbReference type="OrthoDB" id="9804242at2"/>
<keyword evidence="3 9" id="KW-0055">Arginine biosynthesis</keyword>
<name>I3CJE7_9GAMM</name>
<feature type="chain" id="PRO_5023236818" description="Arginine biosynthesis bifunctional protein ArgJ alpha chain" evidence="9">
    <location>
        <begin position="1"/>
        <end position="190"/>
    </location>
</feature>
<feature type="binding site" evidence="9">
    <location>
        <position position="191"/>
    </location>
    <ligand>
        <name>substrate</name>
    </ligand>
</feature>
<dbReference type="GO" id="GO:0004358">
    <property type="term" value="F:L-glutamate N-acetyltransferase activity, acting on acetyl-L-ornithine as donor"/>
    <property type="evidence" value="ECO:0007669"/>
    <property type="project" value="UniProtKB-UniRule"/>
</dbReference>
<evidence type="ECO:0000256" key="4">
    <source>
        <dbReference type="ARBA" id="ARBA00022605"/>
    </source>
</evidence>
<dbReference type="MEROPS" id="T05.001"/>
<feature type="site" description="Involved in the stabilization of negative charge on the oxyanion by the formation of the oxyanion hole" evidence="9">
    <location>
        <position position="117"/>
    </location>
</feature>
<keyword evidence="7 9" id="KW-0012">Acyltransferase</keyword>
<sequence length="406" mass="43193">MAVNFPPFPVLHPVKGIKLGTALAKIKPTATRDDITLLELAPTSTCATVFTRNAFCAAPVTLARQHLKQTMPRYLLINAGNANAGTGEQGLQDALATCTTLATLTHTTPNTILPFSTGVIGQPLPVEKFRTALPLALQTLQETGWQQAANAIMTTDTLPKGASVQATLQGQTVTITGIAKGAGMIRPDMATMLAFIATDAQIPPTVLQAALDIAVNQSFNRISIDGDTSTNDACVLVASGQSAIGIESVEHADFPNFVQLLTQVCQQLAQMIVRDGEGATKFISIQVEQGATAQECLAVAYTIAHSPLVKTAFFASDANWGRILAAVGRAGLSQLVLENIVIYLGDVCIVQQGGRANDYTEERGQAVMAESDITIRVLLGRGQAQETVWTCDFSYDYVKINAEYRT</sequence>
<keyword evidence="9" id="KW-0511">Multifunctional enzyme</keyword>
<dbReference type="Gene3D" id="3.60.70.12">
    <property type="entry name" value="L-amino peptidase D-ALA esterase/amidase"/>
    <property type="match status" value="1"/>
</dbReference>
<dbReference type="GO" id="GO:0006592">
    <property type="term" value="P:ornithine biosynthetic process"/>
    <property type="evidence" value="ECO:0007669"/>
    <property type="project" value="TreeGrafter"/>
</dbReference>
<dbReference type="HAMAP" id="MF_01106">
    <property type="entry name" value="ArgJ"/>
    <property type="match status" value="1"/>
</dbReference>
<dbReference type="Gene3D" id="3.10.20.340">
    <property type="entry name" value="ArgJ beta chain, C-terminal domain"/>
    <property type="match status" value="1"/>
</dbReference>